<proteinExistence type="inferred from homology"/>
<keyword evidence="4 8" id="KW-1133">Transmembrane helix</keyword>
<feature type="transmembrane region" description="Helical" evidence="8">
    <location>
        <begin position="12"/>
        <end position="37"/>
    </location>
</feature>
<feature type="transmembrane region" description="Helical" evidence="8">
    <location>
        <begin position="132"/>
        <end position="154"/>
    </location>
</feature>
<evidence type="ECO:0000259" key="9">
    <source>
        <dbReference type="PROSITE" id="PS50262"/>
    </source>
</evidence>
<name>A0AAF3JAY8_9BILA</name>
<keyword evidence="5 8" id="KW-0472">Membrane</keyword>
<keyword evidence="10" id="KW-1185">Reference proteome</keyword>
<evidence type="ECO:0000256" key="3">
    <source>
        <dbReference type="ARBA" id="ARBA00022692"/>
    </source>
</evidence>
<evidence type="ECO:0000256" key="4">
    <source>
        <dbReference type="ARBA" id="ARBA00022989"/>
    </source>
</evidence>
<dbReference type="PANTHER" id="PTHR24241:SF170">
    <property type="entry name" value="G-PROTEIN COUPLED RECEPTORS FAMILY 1 PROFILE DOMAIN-CONTAINING PROTEIN"/>
    <property type="match status" value="1"/>
</dbReference>
<dbReference type="CDD" id="cd00637">
    <property type="entry name" value="7tm_classA_rhodopsin-like"/>
    <property type="match status" value="1"/>
</dbReference>
<dbReference type="InterPro" id="IPR000276">
    <property type="entry name" value="GPCR_Rhodpsn"/>
</dbReference>
<feature type="transmembrane region" description="Helical" evidence="8">
    <location>
        <begin position="220"/>
        <end position="239"/>
    </location>
</feature>
<evidence type="ECO:0000256" key="1">
    <source>
        <dbReference type="ARBA" id="ARBA00004651"/>
    </source>
</evidence>
<accession>A0AAF3JAY8</accession>
<dbReference type="Pfam" id="PF00001">
    <property type="entry name" value="7tm_1"/>
    <property type="match status" value="1"/>
</dbReference>
<keyword evidence="7" id="KW-0297">G-protein coupled receptor</keyword>
<dbReference type="PROSITE" id="PS50262">
    <property type="entry name" value="G_PROTEIN_RECEP_F1_2"/>
    <property type="match status" value="1"/>
</dbReference>
<dbReference type="GO" id="GO:0004930">
    <property type="term" value="F:G protein-coupled receptor activity"/>
    <property type="evidence" value="ECO:0007669"/>
    <property type="project" value="UniProtKB-KW"/>
</dbReference>
<keyword evidence="7" id="KW-0807">Transducer</keyword>
<protein>
    <recommendedName>
        <fullName evidence="9">G-protein coupled receptors family 1 profile domain-containing protein</fullName>
    </recommendedName>
</protein>
<comment type="similarity">
    <text evidence="7">Belongs to the G-protein coupled receptor 1 family.</text>
</comment>
<dbReference type="GO" id="GO:0005886">
    <property type="term" value="C:plasma membrane"/>
    <property type="evidence" value="ECO:0007669"/>
    <property type="project" value="UniProtKB-SubCell"/>
</dbReference>
<dbReference type="InterPro" id="IPR017452">
    <property type="entry name" value="GPCR_Rhodpsn_7TM"/>
</dbReference>
<sequence>MLLPGAHLSAEVLSKAALIVGVEVLLLSTSLLSICVICTTPDLYDVIGCYLISLSVADLLCALFLVPLSIYSALDPQWQFFGSNSLLCKCSAYVQIALFCSTVYTLAWICIDRYSAMTRPSRYADQSLTRCKCWIVFSWLTSLLLCCPIVVAQMKVIYWEDVELCVLDWSATSAYSGTLALLVFGPALLTIMSSGWKIIRAMRSPHLLEDNQRTVIETDPNFVLTMFLLIAFALSWLPLLGLRITTHFIHLEEHMDVDVGMVSFIFIWLAIAGPSSKFLIYMFINGHFRKAVFQWRPCLVCCCPGYNRRQEYRNISYENYL</sequence>
<dbReference type="SUPFAM" id="SSF81321">
    <property type="entry name" value="Family A G protein-coupled receptor-like"/>
    <property type="match status" value="1"/>
</dbReference>
<keyword evidence="3 7" id="KW-0812">Transmembrane</keyword>
<evidence type="ECO:0000256" key="5">
    <source>
        <dbReference type="ARBA" id="ARBA00023136"/>
    </source>
</evidence>
<feature type="domain" description="G-protein coupled receptors family 1 profile" evidence="9">
    <location>
        <begin position="29"/>
        <end position="281"/>
    </location>
</feature>
<feature type="transmembrane region" description="Helical" evidence="8">
    <location>
        <begin position="92"/>
        <end position="111"/>
    </location>
</feature>
<evidence type="ECO:0000256" key="8">
    <source>
        <dbReference type="SAM" id="Phobius"/>
    </source>
</evidence>
<feature type="transmembrane region" description="Helical" evidence="8">
    <location>
        <begin position="174"/>
        <end position="199"/>
    </location>
</feature>
<keyword evidence="2" id="KW-1003">Cell membrane</keyword>
<dbReference type="GO" id="GO:0042277">
    <property type="term" value="F:peptide binding"/>
    <property type="evidence" value="ECO:0007669"/>
    <property type="project" value="TreeGrafter"/>
</dbReference>
<reference evidence="11" key="1">
    <citation type="submission" date="2024-02" db="UniProtKB">
        <authorList>
            <consortium name="WormBaseParasite"/>
        </authorList>
    </citation>
    <scope>IDENTIFICATION</scope>
</reference>
<organism evidence="10 11">
    <name type="scientific">Mesorhabditis belari</name>
    <dbReference type="NCBI Taxonomy" id="2138241"/>
    <lineage>
        <taxon>Eukaryota</taxon>
        <taxon>Metazoa</taxon>
        <taxon>Ecdysozoa</taxon>
        <taxon>Nematoda</taxon>
        <taxon>Chromadorea</taxon>
        <taxon>Rhabditida</taxon>
        <taxon>Rhabditina</taxon>
        <taxon>Rhabditomorpha</taxon>
        <taxon>Rhabditoidea</taxon>
        <taxon>Rhabditidae</taxon>
        <taxon>Mesorhabditinae</taxon>
        <taxon>Mesorhabditis</taxon>
    </lineage>
</organism>
<feature type="transmembrane region" description="Helical" evidence="8">
    <location>
        <begin position="49"/>
        <end position="72"/>
    </location>
</feature>
<comment type="subcellular location">
    <subcellularLocation>
        <location evidence="1">Cell membrane</location>
        <topology evidence="1">Multi-pass membrane protein</topology>
    </subcellularLocation>
</comment>
<keyword evidence="6 7" id="KW-0675">Receptor</keyword>
<dbReference type="PROSITE" id="PS00237">
    <property type="entry name" value="G_PROTEIN_RECEP_F1_1"/>
    <property type="match status" value="1"/>
</dbReference>
<dbReference type="Gene3D" id="1.20.1070.10">
    <property type="entry name" value="Rhodopsin 7-helix transmembrane proteins"/>
    <property type="match status" value="1"/>
</dbReference>
<dbReference type="PANTHER" id="PTHR24241">
    <property type="entry name" value="NEUROPEPTIDE RECEPTOR-RELATED G-PROTEIN COUPLED RECEPTOR"/>
    <property type="match status" value="1"/>
</dbReference>
<evidence type="ECO:0000256" key="7">
    <source>
        <dbReference type="RuleBase" id="RU000688"/>
    </source>
</evidence>
<dbReference type="AlphaFoldDB" id="A0AAF3JAY8"/>
<dbReference type="GO" id="GO:0032870">
    <property type="term" value="P:cellular response to hormone stimulus"/>
    <property type="evidence" value="ECO:0007669"/>
    <property type="project" value="TreeGrafter"/>
</dbReference>
<evidence type="ECO:0000313" key="11">
    <source>
        <dbReference type="WBParaSite" id="MBELARI_LOCUS7599"/>
    </source>
</evidence>
<evidence type="ECO:0000313" key="10">
    <source>
        <dbReference type="Proteomes" id="UP000887575"/>
    </source>
</evidence>
<dbReference type="Proteomes" id="UP000887575">
    <property type="component" value="Unassembled WGS sequence"/>
</dbReference>
<dbReference type="PRINTS" id="PR00237">
    <property type="entry name" value="GPCRRHODOPSN"/>
</dbReference>
<dbReference type="WBParaSite" id="MBELARI_LOCUS7599">
    <property type="protein sequence ID" value="MBELARI_LOCUS7599"/>
    <property type="gene ID" value="MBELARI_LOCUS7599"/>
</dbReference>
<evidence type="ECO:0000256" key="2">
    <source>
        <dbReference type="ARBA" id="ARBA00022475"/>
    </source>
</evidence>
<feature type="transmembrane region" description="Helical" evidence="8">
    <location>
        <begin position="259"/>
        <end position="284"/>
    </location>
</feature>
<evidence type="ECO:0000256" key="6">
    <source>
        <dbReference type="ARBA" id="ARBA00023170"/>
    </source>
</evidence>